<name>A0ABY9WRH6_9BACT</name>
<gene>
    <name evidence="1" type="ORF">F0U60_09580</name>
</gene>
<sequence>MQIYTQDQSPLTQGRTASIKVTVRRPGLTGVTALALGMRHVLTLDSDGTVWAWGRSAGPCAPAGARTAWPGALTSLFLEV</sequence>
<protein>
    <recommendedName>
        <fullName evidence="3">BNR repeat domain protein</fullName>
    </recommendedName>
</protein>
<dbReference type="SUPFAM" id="SSF50985">
    <property type="entry name" value="RCC1/BLIP-II"/>
    <property type="match status" value="1"/>
</dbReference>
<evidence type="ECO:0000313" key="1">
    <source>
        <dbReference type="EMBL" id="WNG44332.1"/>
    </source>
</evidence>
<keyword evidence="2" id="KW-1185">Reference proteome</keyword>
<dbReference type="Proteomes" id="UP001611383">
    <property type="component" value="Chromosome"/>
</dbReference>
<accession>A0ABY9WRH6</accession>
<proteinExistence type="predicted"/>
<dbReference type="InterPro" id="IPR009091">
    <property type="entry name" value="RCC1/BLIP-II"/>
</dbReference>
<organism evidence="1 2">
    <name type="scientific">Archangium minus</name>
    <dbReference type="NCBI Taxonomy" id="83450"/>
    <lineage>
        <taxon>Bacteria</taxon>
        <taxon>Pseudomonadati</taxon>
        <taxon>Myxococcota</taxon>
        <taxon>Myxococcia</taxon>
        <taxon>Myxococcales</taxon>
        <taxon>Cystobacterineae</taxon>
        <taxon>Archangiaceae</taxon>
        <taxon>Archangium</taxon>
    </lineage>
</organism>
<dbReference type="Gene3D" id="2.130.10.30">
    <property type="entry name" value="Regulator of chromosome condensation 1/beta-lactamase-inhibitor protein II"/>
    <property type="match status" value="1"/>
</dbReference>
<dbReference type="EMBL" id="CP043494">
    <property type="protein sequence ID" value="WNG44332.1"/>
    <property type="molecule type" value="Genomic_DNA"/>
</dbReference>
<evidence type="ECO:0008006" key="3">
    <source>
        <dbReference type="Google" id="ProtNLM"/>
    </source>
</evidence>
<evidence type="ECO:0000313" key="2">
    <source>
        <dbReference type="Proteomes" id="UP001611383"/>
    </source>
</evidence>
<reference evidence="1 2" key="1">
    <citation type="submission" date="2019-08" db="EMBL/GenBank/DDBJ databases">
        <title>Archangium and Cystobacter genomes.</title>
        <authorList>
            <person name="Chen I.-C.K."/>
            <person name="Wielgoss S."/>
        </authorList>
    </citation>
    <scope>NUCLEOTIDE SEQUENCE [LARGE SCALE GENOMIC DNA]</scope>
    <source>
        <strain evidence="1 2">Cbm 6</strain>
    </source>
</reference>
<dbReference type="RefSeq" id="WP_395816915.1">
    <property type="nucleotide sequence ID" value="NZ_CP043494.1"/>
</dbReference>